<dbReference type="GO" id="GO:0045454">
    <property type="term" value="P:cell redox homeostasis"/>
    <property type="evidence" value="ECO:0007669"/>
    <property type="project" value="TreeGrafter"/>
</dbReference>
<dbReference type="Proteomes" id="UP000320623">
    <property type="component" value="Unassembled WGS sequence"/>
</dbReference>
<dbReference type="EC" id="1.11.1.24" evidence="3"/>
<comment type="subunit">
    <text evidence="2">Monomer.</text>
</comment>
<dbReference type="GO" id="GO:0005737">
    <property type="term" value="C:cytoplasm"/>
    <property type="evidence" value="ECO:0007669"/>
    <property type="project" value="TreeGrafter"/>
</dbReference>
<dbReference type="Gene3D" id="3.40.30.10">
    <property type="entry name" value="Glutaredoxin"/>
    <property type="match status" value="1"/>
</dbReference>
<evidence type="ECO:0000313" key="15">
    <source>
        <dbReference type="EMBL" id="CUU03718.1"/>
    </source>
</evidence>
<sequence length="176" mass="20095">MAKKKTKRSVNKSAKTTELKVGQKAPDFTLPADNGEKISLKDFRGKKVVLYFYPKDDTPGCTKEACSFRDNINRILERGAVVLGVSADSVESHKKFKEKYNLNFPLLSDEKHKVLQKYGVWKERNLYGKKFMGTERTTFIIDENGKIAHIFRKVKVDGHTEEVLKKLDELAQKVTA</sequence>
<proteinExistence type="inferred from homology"/>
<evidence type="ECO:0000256" key="11">
    <source>
        <dbReference type="ARBA" id="ARBA00042639"/>
    </source>
</evidence>
<keyword evidence="16" id="KW-1185">Reference proteome</keyword>
<keyword evidence="5" id="KW-0049">Antioxidant</keyword>
<name>A0A0S4N0P9_9BACT</name>
<evidence type="ECO:0000256" key="2">
    <source>
        <dbReference type="ARBA" id="ARBA00011245"/>
    </source>
</evidence>
<evidence type="ECO:0000256" key="3">
    <source>
        <dbReference type="ARBA" id="ARBA00013017"/>
    </source>
</evidence>
<evidence type="ECO:0000259" key="14">
    <source>
        <dbReference type="PROSITE" id="PS51352"/>
    </source>
</evidence>
<dbReference type="RefSeq" id="WP_140944599.1">
    <property type="nucleotide sequence ID" value="NZ_FAOO01000004.1"/>
</dbReference>
<protein>
    <recommendedName>
        <fullName evidence="3">thioredoxin-dependent peroxiredoxin</fullName>
        <ecNumber evidence="3">1.11.1.24</ecNumber>
    </recommendedName>
    <alternativeName>
        <fullName evidence="9">Thioredoxin peroxidase</fullName>
    </alternativeName>
    <alternativeName>
        <fullName evidence="11">Thioredoxin-dependent peroxiredoxin Bcp</fullName>
    </alternativeName>
</protein>
<dbReference type="PIRSF" id="PIRSF000239">
    <property type="entry name" value="AHPC"/>
    <property type="match status" value="1"/>
</dbReference>
<keyword evidence="4" id="KW-0575">Peroxidase</keyword>
<feature type="domain" description="Thioredoxin" evidence="14">
    <location>
        <begin position="19"/>
        <end position="172"/>
    </location>
</feature>
<dbReference type="InterPro" id="IPR036249">
    <property type="entry name" value="Thioredoxin-like_sf"/>
</dbReference>
<dbReference type="PANTHER" id="PTHR42801:SF4">
    <property type="entry name" value="AHPC_TSA FAMILY PROTEIN"/>
    <property type="match status" value="1"/>
</dbReference>
<dbReference type="Pfam" id="PF00578">
    <property type="entry name" value="AhpC-TSA"/>
    <property type="match status" value="1"/>
</dbReference>
<dbReference type="InterPro" id="IPR000866">
    <property type="entry name" value="AhpC/TSA"/>
</dbReference>
<dbReference type="InterPro" id="IPR024706">
    <property type="entry name" value="Peroxiredoxin_AhpC-typ"/>
</dbReference>
<dbReference type="AlphaFoldDB" id="A0A0S4N0P9"/>
<dbReference type="EMBL" id="FAOO01000004">
    <property type="protein sequence ID" value="CUU03718.1"/>
    <property type="molecule type" value="Genomic_DNA"/>
</dbReference>
<keyword evidence="8" id="KW-0676">Redox-active center</keyword>
<dbReference type="PANTHER" id="PTHR42801">
    <property type="entry name" value="THIOREDOXIN-DEPENDENT PEROXIDE REDUCTASE"/>
    <property type="match status" value="1"/>
</dbReference>
<evidence type="ECO:0000256" key="10">
    <source>
        <dbReference type="ARBA" id="ARBA00038489"/>
    </source>
</evidence>
<dbReference type="InterPro" id="IPR050924">
    <property type="entry name" value="Peroxiredoxin_BCP/PrxQ"/>
</dbReference>
<dbReference type="OrthoDB" id="9812811at2"/>
<dbReference type="NCBIfam" id="NF006960">
    <property type="entry name" value="PRK09437.1"/>
    <property type="match status" value="1"/>
</dbReference>
<dbReference type="SUPFAM" id="SSF52833">
    <property type="entry name" value="Thioredoxin-like"/>
    <property type="match status" value="1"/>
</dbReference>
<evidence type="ECO:0000256" key="5">
    <source>
        <dbReference type="ARBA" id="ARBA00022862"/>
    </source>
</evidence>
<keyword evidence="6" id="KW-0560">Oxidoreductase</keyword>
<evidence type="ECO:0000256" key="13">
    <source>
        <dbReference type="PIRSR" id="PIRSR000239-1"/>
    </source>
</evidence>
<comment type="similarity">
    <text evidence="10">Belongs to the peroxiredoxin family. BCP/PrxQ subfamily.</text>
</comment>
<feature type="active site" description="Cysteine sulfenic acid (-SOH) intermediate; for peroxidase activity" evidence="13">
    <location>
        <position position="61"/>
    </location>
</feature>
<accession>A0A0S4N0P9</accession>
<evidence type="ECO:0000256" key="4">
    <source>
        <dbReference type="ARBA" id="ARBA00022559"/>
    </source>
</evidence>
<comment type="catalytic activity">
    <reaction evidence="12">
        <text>a hydroperoxide + [thioredoxin]-dithiol = an alcohol + [thioredoxin]-disulfide + H2O</text>
        <dbReference type="Rhea" id="RHEA:62620"/>
        <dbReference type="Rhea" id="RHEA-COMP:10698"/>
        <dbReference type="Rhea" id="RHEA-COMP:10700"/>
        <dbReference type="ChEBI" id="CHEBI:15377"/>
        <dbReference type="ChEBI" id="CHEBI:29950"/>
        <dbReference type="ChEBI" id="CHEBI:30879"/>
        <dbReference type="ChEBI" id="CHEBI:35924"/>
        <dbReference type="ChEBI" id="CHEBI:50058"/>
        <dbReference type="EC" id="1.11.1.24"/>
    </reaction>
</comment>
<evidence type="ECO:0000256" key="1">
    <source>
        <dbReference type="ARBA" id="ARBA00003330"/>
    </source>
</evidence>
<organism evidence="15 16">
    <name type="scientific">Candidatus Thermokryptus mobilis</name>
    <dbReference type="NCBI Taxonomy" id="1643428"/>
    <lineage>
        <taxon>Bacteria</taxon>
        <taxon>Pseudomonadati</taxon>
        <taxon>Candidatus Kryptoniota</taxon>
        <taxon>Candidatus Thermokryptus</taxon>
    </lineage>
</organism>
<reference evidence="16" key="1">
    <citation type="submission" date="2015-11" db="EMBL/GenBank/DDBJ databases">
        <authorList>
            <person name="Varghese N."/>
        </authorList>
    </citation>
    <scope>NUCLEOTIDE SEQUENCE [LARGE SCALE GENOMIC DNA]</scope>
</reference>
<dbReference type="GO" id="GO:0008379">
    <property type="term" value="F:thioredoxin peroxidase activity"/>
    <property type="evidence" value="ECO:0007669"/>
    <property type="project" value="TreeGrafter"/>
</dbReference>
<dbReference type="FunFam" id="3.40.30.10:FF:000007">
    <property type="entry name" value="Thioredoxin-dependent thiol peroxidase"/>
    <property type="match status" value="1"/>
</dbReference>
<dbReference type="InterPro" id="IPR013766">
    <property type="entry name" value="Thioredoxin_domain"/>
</dbReference>
<evidence type="ECO:0000256" key="7">
    <source>
        <dbReference type="ARBA" id="ARBA00023157"/>
    </source>
</evidence>
<dbReference type="GO" id="GO:0034599">
    <property type="term" value="P:cellular response to oxidative stress"/>
    <property type="evidence" value="ECO:0007669"/>
    <property type="project" value="TreeGrafter"/>
</dbReference>
<evidence type="ECO:0000256" key="9">
    <source>
        <dbReference type="ARBA" id="ARBA00032824"/>
    </source>
</evidence>
<evidence type="ECO:0000256" key="8">
    <source>
        <dbReference type="ARBA" id="ARBA00023284"/>
    </source>
</evidence>
<evidence type="ECO:0000313" key="16">
    <source>
        <dbReference type="Proteomes" id="UP000320623"/>
    </source>
</evidence>
<dbReference type="STRING" id="1643428.GCA_001442855_00804"/>
<dbReference type="CDD" id="cd03017">
    <property type="entry name" value="PRX_BCP"/>
    <property type="match status" value="1"/>
</dbReference>
<keyword evidence="7" id="KW-1015">Disulfide bond</keyword>
<evidence type="ECO:0000256" key="12">
    <source>
        <dbReference type="ARBA" id="ARBA00049091"/>
    </source>
</evidence>
<dbReference type="PROSITE" id="PS51352">
    <property type="entry name" value="THIOREDOXIN_2"/>
    <property type="match status" value="1"/>
</dbReference>
<comment type="function">
    <text evidence="1">Thiol-specific peroxidase that catalyzes the reduction of hydrogen peroxide and organic hydroperoxides to water and alcohols, respectively. Plays a role in cell protection against oxidative stress by detoxifying peroxides and as sensor of hydrogen peroxide-mediated signaling events.</text>
</comment>
<evidence type="ECO:0000256" key="6">
    <source>
        <dbReference type="ARBA" id="ARBA00023002"/>
    </source>
</evidence>
<gene>
    <name evidence="15" type="ORF">JGI1_00825</name>
</gene>